<evidence type="ECO:0000256" key="1">
    <source>
        <dbReference type="ARBA" id="ARBA00022729"/>
    </source>
</evidence>
<accession>A0A1T5GLW5</accession>
<dbReference type="NCBIfam" id="TIGR04183">
    <property type="entry name" value="Por_Secre_tail"/>
    <property type="match status" value="1"/>
</dbReference>
<evidence type="ECO:0000259" key="3">
    <source>
        <dbReference type="Pfam" id="PF18962"/>
    </source>
</evidence>
<dbReference type="EMBL" id="FUYZ01000013">
    <property type="protein sequence ID" value="SKC09406.1"/>
    <property type="molecule type" value="Genomic_DNA"/>
</dbReference>
<feature type="chain" id="PRO_5012075133" evidence="2">
    <location>
        <begin position="20"/>
        <end position="337"/>
    </location>
</feature>
<dbReference type="InterPro" id="IPR026444">
    <property type="entry name" value="Secre_tail"/>
</dbReference>
<feature type="domain" description="Secretion system C-terminal sorting" evidence="3">
    <location>
        <begin position="270"/>
        <end position="335"/>
    </location>
</feature>
<organism evidence="4 5">
    <name type="scientific">Soonwooa buanensis</name>
    <dbReference type="NCBI Taxonomy" id="619805"/>
    <lineage>
        <taxon>Bacteria</taxon>
        <taxon>Pseudomonadati</taxon>
        <taxon>Bacteroidota</taxon>
        <taxon>Flavobacteriia</taxon>
        <taxon>Flavobacteriales</taxon>
        <taxon>Weeksellaceae</taxon>
        <taxon>Chryseobacterium group</taxon>
        <taxon>Soonwooa</taxon>
    </lineage>
</organism>
<dbReference type="Pfam" id="PF18962">
    <property type="entry name" value="Por_Secre_tail"/>
    <property type="match status" value="1"/>
</dbReference>
<dbReference type="AlphaFoldDB" id="A0A1T5GLW5"/>
<dbReference type="STRING" id="619805.SAMN05660477_02969"/>
<gene>
    <name evidence="4" type="ORF">SAMN05660477_02969</name>
</gene>
<dbReference type="RefSeq" id="WP_159447657.1">
    <property type="nucleotide sequence ID" value="NZ_FUYZ01000013.1"/>
</dbReference>
<dbReference type="Proteomes" id="UP000191112">
    <property type="component" value="Unassembled WGS sequence"/>
</dbReference>
<keyword evidence="1 2" id="KW-0732">Signal</keyword>
<protein>
    <submittedName>
        <fullName evidence="4">Por secretion system C-terminal sorting domain-containing protein</fullName>
    </submittedName>
</protein>
<evidence type="ECO:0000313" key="5">
    <source>
        <dbReference type="Proteomes" id="UP000191112"/>
    </source>
</evidence>
<name>A0A1T5GLW5_9FLAO</name>
<proteinExistence type="predicted"/>
<sequence length="337" mass="37108">MTTKFYALACVLALSSVNAQTKKIFHSSNAPKKSSFSHKTSSSPILEQTPDVTWIMNVPSVIDELDNAFLPIDDLKFTTNVGLTKVETLGNVWLANDLTQSVSAIRVMIYEDKEGKPNGKPSSSANSIFYKDIPITDPAITILQSDEFIDSLLSIDLVAANNNSTVNLEANKTYWIAIAVKQNLDGKSVLSEKTWTRLSSTEYYNDSYVIDENNVLGMGLNDWTSVNTVYEMLDGQPHPYPEKINGQNIIVYGDNIMGTTEVFSTANVNIFPNPATDVISFKNADKVSKTEIYNTAGQIVISTTDKEINVRKLAKGTYIVKQILTDGSASSSKFIKK</sequence>
<dbReference type="OrthoDB" id="1288696at2"/>
<feature type="signal peptide" evidence="2">
    <location>
        <begin position="1"/>
        <end position="19"/>
    </location>
</feature>
<reference evidence="4 5" key="1">
    <citation type="submission" date="2017-02" db="EMBL/GenBank/DDBJ databases">
        <authorList>
            <person name="Peterson S.W."/>
        </authorList>
    </citation>
    <scope>NUCLEOTIDE SEQUENCE [LARGE SCALE GENOMIC DNA]</scope>
    <source>
        <strain evidence="4 5">DSM 22323</strain>
    </source>
</reference>
<keyword evidence="5" id="KW-1185">Reference proteome</keyword>
<evidence type="ECO:0000256" key="2">
    <source>
        <dbReference type="SAM" id="SignalP"/>
    </source>
</evidence>
<evidence type="ECO:0000313" key="4">
    <source>
        <dbReference type="EMBL" id="SKC09406.1"/>
    </source>
</evidence>